<evidence type="ECO:0000313" key="3">
    <source>
        <dbReference type="Proteomes" id="UP001177670"/>
    </source>
</evidence>
<feature type="region of interest" description="Disordered" evidence="1">
    <location>
        <begin position="39"/>
        <end position="59"/>
    </location>
</feature>
<organism evidence="2 3">
    <name type="scientific">Melipona bicolor</name>
    <dbReference type="NCBI Taxonomy" id="60889"/>
    <lineage>
        <taxon>Eukaryota</taxon>
        <taxon>Metazoa</taxon>
        <taxon>Ecdysozoa</taxon>
        <taxon>Arthropoda</taxon>
        <taxon>Hexapoda</taxon>
        <taxon>Insecta</taxon>
        <taxon>Pterygota</taxon>
        <taxon>Neoptera</taxon>
        <taxon>Endopterygota</taxon>
        <taxon>Hymenoptera</taxon>
        <taxon>Apocrita</taxon>
        <taxon>Aculeata</taxon>
        <taxon>Apoidea</taxon>
        <taxon>Anthophila</taxon>
        <taxon>Apidae</taxon>
        <taxon>Melipona</taxon>
    </lineage>
</organism>
<keyword evidence="3" id="KW-1185">Reference proteome</keyword>
<feature type="region of interest" description="Disordered" evidence="1">
    <location>
        <begin position="143"/>
        <end position="170"/>
    </location>
</feature>
<feature type="compositionally biased region" description="Basic and acidic residues" evidence="1">
    <location>
        <begin position="147"/>
        <end position="169"/>
    </location>
</feature>
<name>A0AA40KIU4_9HYME</name>
<gene>
    <name evidence="2" type="ORF">K0M31_009772</name>
</gene>
<reference evidence="2" key="1">
    <citation type="submission" date="2021-10" db="EMBL/GenBank/DDBJ databases">
        <title>Melipona bicolor Genome sequencing and assembly.</title>
        <authorList>
            <person name="Araujo N.S."/>
            <person name="Arias M.C."/>
        </authorList>
    </citation>
    <scope>NUCLEOTIDE SEQUENCE</scope>
    <source>
        <strain evidence="2">USP_2M_L1-L4_2017</strain>
        <tissue evidence="2">Whole body</tissue>
    </source>
</reference>
<comment type="caution">
    <text evidence="2">The sequence shown here is derived from an EMBL/GenBank/DDBJ whole genome shotgun (WGS) entry which is preliminary data.</text>
</comment>
<accession>A0AA40KIU4</accession>
<evidence type="ECO:0000313" key="2">
    <source>
        <dbReference type="EMBL" id="KAK1121922.1"/>
    </source>
</evidence>
<dbReference type="AlphaFoldDB" id="A0AA40KIU4"/>
<protein>
    <submittedName>
        <fullName evidence="2">Uncharacterized protein</fullName>
    </submittedName>
</protein>
<dbReference type="EMBL" id="JAHYIQ010000024">
    <property type="protein sequence ID" value="KAK1121922.1"/>
    <property type="molecule type" value="Genomic_DNA"/>
</dbReference>
<sequence length="186" mass="20545">MLHTLSHFEYLQDSNTVDIFPVGEALGKNLATVNGVNSKRRGGSFPEEQSGAQAITRSRESLERFSKHADPTDWRWMGSGVPQAVTLICKYTHWQPGVCVPPVARRRARASTDRAGKVCARELTYERGRAADVHLLHRTCHNGGSDYKGKSSERGLLKRATKGGEEARPRSSSLLETFNISPLSLV</sequence>
<evidence type="ECO:0000256" key="1">
    <source>
        <dbReference type="SAM" id="MobiDB-lite"/>
    </source>
</evidence>
<dbReference type="Proteomes" id="UP001177670">
    <property type="component" value="Unassembled WGS sequence"/>
</dbReference>
<proteinExistence type="predicted"/>